<dbReference type="HOGENOM" id="CLU_040923_2_0_5"/>
<dbReference type="InterPro" id="IPR017938">
    <property type="entry name" value="Riboflavin_synthase-like_b-brl"/>
</dbReference>
<feature type="domain" description="FAD-binding FR-type" evidence="2">
    <location>
        <begin position="1"/>
        <end position="95"/>
    </location>
</feature>
<dbReference type="Pfam" id="PF08021">
    <property type="entry name" value="FAD_binding_9"/>
    <property type="match status" value="1"/>
</dbReference>
<dbReference type="SUPFAM" id="SSF63380">
    <property type="entry name" value="Riboflavin synthase domain-like"/>
    <property type="match status" value="1"/>
</dbReference>
<dbReference type="InterPro" id="IPR017927">
    <property type="entry name" value="FAD-bd_FR_type"/>
</dbReference>
<sequence length="225" mass="25067">MVRVTFGGEGLRGFGQPVPSAHIKIFFPEGNWTPHSDAPRPPSRTYTPLAFDPAKNELEVEFVLHGAGLAADWVRRARRGDVVYIGGPRGGFQPAHDLREIVILCDDTALPAATMIVRALSTRCNVKLVAEVGGEDEARDIDRLPASRIEWLVRDDRQPCGTLVRRLADLTAADDAFWWVACEAKAMRKMRSILLERGNIAKERLITRGYWQAGETNHPDHDYGV</sequence>
<dbReference type="CDD" id="cd06193">
    <property type="entry name" value="siderophore_interacting"/>
    <property type="match status" value="1"/>
</dbReference>
<comment type="similarity">
    <text evidence="1">Belongs to the SIP oxidoreductase family.</text>
</comment>
<dbReference type="Gene3D" id="2.40.30.10">
    <property type="entry name" value="Translation factors"/>
    <property type="match status" value="1"/>
</dbReference>
<dbReference type="InterPro" id="IPR039261">
    <property type="entry name" value="FNR_nucleotide-bd"/>
</dbReference>
<dbReference type="KEGG" id="mes:Meso_0811"/>
<gene>
    <name evidence="3" type="ordered locus">Meso_0811</name>
</gene>
<dbReference type="PROSITE" id="PS51384">
    <property type="entry name" value="FAD_FR"/>
    <property type="match status" value="1"/>
</dbReference>
<dbReference type="EMBL" id="CP000390">
    <property type="protein sequence ID" value="ABG62211.1"/>
    <property type="molecule type" value="Genomic_DNA"/>
</dbReference>
<dbReference type="InterPro" id="IPR007037">
    <property type="entry name" value="SIP_rossman_dom"/>
</dbReference>
<dbReference type="Gene3D" id="3.40.50.80">
    <property type="entry name" value="Nucleotide-binding domain of ferredoxin-NADP reductase (FNR) module"/>
    <property type="match status" value="1"/>
</dbReference>
<dbReference type="STRING" id="266779.Meso_0811"/>
<accession>Q11K64</accession>
<dbReference type="InterPro" id="IPR013113">
    <property type="entry name" value="SIP_FAD-bd"/>
</dbReference>
<protein>
    <submittedName>
        <fullName evidence="3">FAD-binding 9, siderophore-interacting</fullName>
    </submittedName>
</protein>
<evidence type="ECO:0000259" key="2">
    <source>
        <dbReference type="PROSITE" id="PS51384"/>
    </source>
</evidence>
<reference evidence="3" key="1">
    <citation type="submission" date="2006-06" db="EMBL/GenBank/DDBJ databases">
        <title>Complete sequence of chromosome of Chelativorans sp. BNC1.</title>
        <authorList>
            <consortium name="US DOE Joint Genome Institute"/>
            <person name="Copeland A."/>
            <person name="Lucas S."/>
            <person name="Lapidus A."/>
            <person name="Barry K."/>
            <person name="Detter J.C."/>
            <person name="Glavina del Rio T."/>
            <person name="Hammon N."/>
            <person name="Israni S."/>
            <person name="Dalin E."/>
            <person name="Tice H."/>
            <person name="Pitluck S."/>
            <person name="Chertkov O."/>
            <person name="Brettin T."/>
            <person name="Bruce D."/>
            <person name="Han C."/>
            <person name="Tapia R."/>
            <person name="Gilna P."/>
            <person name="Schmutz J."/>
            <person name="Larimer F."/>
            <person name="Land M."/>
            <person name="Hauser L."/>
            <person name="Kyrpides N."/>
            <person name="Mikhailova N."/>
            <person name="Richardson P."/>
        </authorList>
    </citation>
    <scope>NUCLEOTIDE SEQUENCE</scope>
    <source>
        <strain evidence="3">BNC1</strain>
    </source>
</reference>
<dbReference type="PANTHER" id="PTHR30157:SF0">
    <property type="entry name" value="NADPH-DEPENDENT FERRIC-CHELATE REDUCTASE"/>
    <property type="match status" value="1"/>
</dbReference>
<proteinExistence type="inferred from homology"/>
<name>Q11K64_CHESB</name>
<evidence type="ECO:0000313" key="3">
    <source>
        <dbReference type="EMBL" id="ABG62211.1"/>
    </source>
</evidence>
<dbReference type="PANTHER" id="PTHR30157">
    <property type="entry name" value="FERRIC REDUCTASE, NADPH-DEPENDENT"/>
    <property type="match status" value="1"/>
</dbReference>
<dbReference type="InterPro" id="IPR039374">
    <property type="entry name" value="SIP_fam"/>
</dbReference>
<organism evidence="3">
    <name type="scientific">Chelativorans sp. (strain BNC1)</name>
    <dbReference type="NCBI Taxonomy" id="266779"/>
    <lineage>
        <taxon>Bacteria</taxon>
        <taxon>Pseudomonadati</taxon>
        <taxon>Pseudomonadota</taxon>
        <taxon>Alphaproteobacteria</taxon>
        <taxon>Hyphomicrobiales</taxon>
        <taxon>Phyllobacteriaceae</taxon>
        <taxon>Chelativorans</taxon>
    </lineage>
</organism>
<dbReference type="eggNOG" id="COG2375">
    <property type="taxonomic scope" value="Bacteria"/>
</dbReference>
<evidence type="ECO:0000256" key="1">
    <source>
        <dbReference type="ARBA" id="ARBA00035644"/>
    </source>
</evidence>
<dbReference type="AlphaFoldDB" id="Q11K64"/>
<dbReference type="Pfam" id="PF04954">
    <property type="entry name" value="SIP"/>
    <property type="match status" value="1"/>
</dbReference>
<dbReference type="GO" id="GO:0016491">
    <property type="term" value="F:oxidoreductase activity"/>
    <property type="evidence" value="ECO:0007669"/>
    <property type="project" value="InterPro"/>
</dbReference>